<reference evidence="2" key="1">
    <citation type="submission" date="2016-08" db="EMBL/GenBank/DDBJ databases">
        <title>Complete Genome Seqeunce of Paenibacillus sp. BIHB 4019 from tea rhizoplane.</title>
        <authorList>
            <person name="Thakur R."/>
            <person name="Swarnkar M.K."/>
            <person name="Gulati A."/>
        </authorList>
    </citation>
    <scope>NUCLEOTIDE SEQUENCE [LARGE SCALE GENOMIC DNA]</scope>
    <source>
        <strain evidence="2">BIHB4019</strain>
    </source>
</reference>
<gene>
    <name evidence="2" type="ORF">BBD42_10180</name>
</gene>
<feature type="transmembrane region" description="Helical" evidence="1">
    <location>
        <begin position="188"/>
        <end position="210"/>
    </location>
</feature>
<evidence type="ECO:0000256" key="1">
    <source>
        <dbReference type="SAM" id="Phobius"/>
    </source>
</evidence>
<feature type="transmembrane region" description="Helical" evidence="1">
    <location>
        <begin position="38"/>
        <end position="60"/>
    </location>
</feature>
<protein>
    <recommendedName>
        <fullName evidence="3">Beta-carotene 15,15'-monooxygenase</fullName>
    </recommendedName>
</protein>
<dbReference type="RefSeq" id="WP_099518081.1">
    <property type="nucleotide sequence ID" value="NZ_CP016808.1"/>
</dbReference>
<dbReference type="AlphaFoldDB" id="A0A1B2DGF1"/>
<feature type="transmembrane region" description="Helical" evidence="1">
    <location>
        <begin position="216"/>
        <end position="236"/>
    </location>
</feature>
<proteinExistence type="predicted"/>
<organism evidence="2">
    <name type="scientific">Paenibacillus sp. BIHB 4019</name>
    <dbReference type="NCBI Taxonomy" id="1870819"/>
    <lineage>
        <taxon>Bacteria</taxon>
        <taxon>Bacillati</taxon>
        <taxon>Bacillota</taxon>
        <taxon>Bacilli</taxon>
        <taxon>Bacillales</taxon>
        <taxon>Paenibacillaceae</taxon>
        <taxon>Paenibacillus</taxon>
    </lineage>
</organism>
<keyword evidence="1" id="KW-1133">Transmembrane helix</keyword>
<evidence type="ECO:0000313" key="2">
    <source>
        <dbReference type="EMBL" id="ANY66790.1"/>
    </source>
</evidence>
<name>A0A1B2DGF1_9BACL</name>
<sequence>MFRLKKNNVIVFLLVSAIIVLADALLMQSLLFVQHAEVLGTAIVADFVLVIPLLLYFLVYRKIKKPLLGVLPLAIAGYFAILMLMPKTDNVAVVIAKYTLLPLELAFISYELYKLYRIVRAFKRNWQPDVHPMDTIRISLQTVVRSPRLAAWLLQDISVVYYAFLTWRRKPYIRSETAVYTYHENSNSLIIVLFLSKILLLEGAVVHFLLAQWSPLLAWVLSIGNVWFIILLVANYRAMRLSPILMNDRSIHIQYGIQLRVKIDINNVASVKLVSPEELKERREKEGQAAIQPYGVEPNVSIRLKENLVAYGLFSSQRSVREVHIFIDQPQVFLADCLFRMSIAEDSLHVEG</sequence>
<keyword evidence="1" id="KW-0472">Membrane</keyword>
<feature type="transmembrane region" description="Helical" evidence="1">
    <location>
        <begin position="9"/>
        <end position="32"/>
    </location>
</feature>
<feature type="transmembrane region" description="Helical" evidence="1">
    <location>
        <begin position="67"/>
        <end position="85"/>
    </location>
</feature>
<dbReference type="EMBL" id="CP016808">
    <property type="protein sequence ID" value="ANY66790.1"/>
    <property type="molecule type" value="Genomic_DNA"/>
</dbReference>
<accession>A0A1B2DGF1</accession>
<evidence type="ECO:0008006" key="3">
    <source>
        <dbReference type="Google" id="ProtNLM"/>
    </source>
</evidence>
<keyword evidence="1" id="KW-0812">Transmembrane</keyword>